<accession>A0ABV6V501</accession>
<evidence type="ECO:0000313" key="2">
    <source>
        <dbReference type="Proteomes" id="UP001592582"/>
    </source>
</evidence>
<dbReference type="InterPro" id="IPR027417">
    <property type="entry name" value="P-loop_NTPase"/>
</dbReference>
<sequence length="2104" mass="229396">MADELGNWQGLGNPHVTTGGDAYLAGQNLTVNVFAAPAEAVRPADAASTQAYLTLLAEAYQWLELQGINEAGTLRVELEKVYVALKAEPESDYGLRHMANLHGTEVEEAAGGTALDLIEPTRLAVLDAENVRRSYRPLREAAKRARITEVQTFADAFRLHSRMVLLGGPGSGKTTLGRWLALQLARGMLRQLPHEVEPESGPALPDAFRVHLPAGISSVLDRNLFLTPGQGDQARAIRLDELPARGTLALFGRPVRLGQVVGPDQLQRLTFTPAGQECGRRYAHLRYSVAGGPGPSPSAAVTIDVGVHILVPVSQIDPDHPGGQDPERLVDLGPARVPIFLRLAHFARELAERERAQQPTLSLEEYLGQDPDSCGRADGCTPQTRNALLRALLDQDRAVVVLDGLDELPEAKRRTVTQKIQNFIERTARPNPANEAEEPWRAGGNQVLVTSRYVGYPHNPVRSRCAHFGIQAMQRPAVEHFARAWTRAISAELGLDLSGRSVAEALIAEIYDDSRPAIRELATNPLLVTILAMVYWVDGHLPDQRAAVYDRVVENLLRIWLDRPECRAHGLGRDELLAALEPLAADMQEDRNNNGLISLGRIAELIEGPLSLMRGSVPMDRSFRPVLDALLTTIRKHVGLLAEQADDNYAFFHRTFQEFLAARHLLSDREHAAARIVERLDDPLWREPLLLAVGLVMASSEWGGAESRTRLLQDVLAADDEDLLIPRGAMLVVSALPQLDGVPKRVVDRIVEQFLGCYAFIQRQSQAERLRKGICDVFARLREGPQADLVAEAIGAVIRRPRVDRDHAAAAAEIMLRIDWFTTGTVDALLQVVHRDQAALRWPVHWALLTALGQTASDRPPSGPAPALNTPALNTPRLVAAHLPMRRLLESSPALTEYVRGDVGWLWLVVALYGGIAGTAVRERLQASHKRHLEGLRLTADDEVEEPPEPPPAIPPMEFGSGDIVHDLASAELSRAVLRLLRLRRPVGELAEVFRRVWRRSADPAGCAEAVVGLAALGEDVVPLVREALADPDRRLAARAALERFQWLRALLREPLIRSTDTAARTLPEEAPEEHQLDLLRIVIEARAAAGGGPLPVSDSIPSRRFVDATSDPVREALDAEDWAYRFSGLPDEASDSVAAALGPVGAVELRPPGRAARGWSELAQARNQLARLRLPWPQQILAPRCDTPVEHCLAMLDGLLGVPEECDYLAGRVLARSGAVLADHPELVWETLAVCRIRGQDFVAGYLAGAGGGGAPASACAKVAVDLAAHLVNGRPDGWSAAGAEAAGRLRGTIQNTLLRQVDRTTVTRRQVARANRALLEQAAGIADPYLRFRALTRLAAASDPELAVRVRLSPLDLFQELTDAHDRARALEWIMLAIPDLPIGLGVGDIFDLDRVLRLLSRIEDPENRARAQCRLALLAPERLEDLLGAAGVSLGEIADPRRRAEAVSSIRFALEGVWDLTAAFDAVADSLPEGWLRDKALGRASRLVAAHRSRYGAGALAWRLPPEAVPVGAAVHRHAYPTGRFAWGVLYLETTAAEVVALGTTSVGDTAQWEMLLGPEWQAGVEALVAAAADGGLRLTPRAASVVNRVVQSGRAAVLERLWGHLESPDPQAMAIATRWTTAEPEAERWKALVQVEAGRLTPENLDQLVELLSESTDRLRLRSALALHGPTPYGRNRERRWSVSRVGAEAIEAVARHCSQGDHAPAVRSALSWMRSAIHHDDAEALNRWLAEAAVHPDSPAHWILGSLESIDDALLAPLLEALPSAPPWRQHSLLLGLGRLADCTTVLRGSENAVRAAVAAVPTEVRQELRFIPEGPVTYLKAAAAATEQQGEAVPESAQLPLDPEKSWLDDTCVAHPALCLHRLRNLGSSLYIQLGSDSYWARANETALTLAENEPALRLLLSWVERSSPVEGSEKFLHHLLTAIDALAQVSPIAFKAVAEPDVWEPILTEWVQTADHWTTRLAAVRLLGLLRRVTERVAVALSAAMNDVSFVQQAAYDAAEEFHSMKSDITPELLRLLDDPDAAVAASTARLLVYLARGEGLLTDRRRILRGLKDAVAGPVGGRNVYLMHEGEARMSIQFVDRLDQVLYGAIFELSGL</sequence>
<dbReference type="Gene3D" id="3.40.50.300">
    <property type="entry name" value="P-loop containing nucleotide triphosphate hydrolases"/>
    <property type="match status" value="1"/>
</dbReference>
<comment type="caution">
    <text evidence="1">The sequence shown here is derived from an EMBL/GenBank/DDBJ whole genome shotgun (WGS) entry which is preliminary data.</text>
</comment>
<dbReference type="Proteomes" id="UP001592582">
    <property type="component" value="Unassembled WGS sequence"/>
</dbReference>
<dbReference type="SUPFAM" id="SSF48371">
    <property type="entry name" value="ARM repeat"/>
    <property type="match status" value="1"/>
</dbReference>
<dbReference type="PANTHER" id="PTHR46844">
    <property type="entry name" value="SLR5058 PROTEIN"/>
    <property type="match status" value="1"/>
</dbReference>
<name>A0ABV6V501_9ACTN</name>
<dbReference type="InterPro" id="IPR016024">
    <property type="entry name" value="ARM-type_fold"/>
</dbReference>
<keyword evidence="2" id="KW-1185">Reference proteome</keyword>
<dbReference type="EMBL" id="JBHEZX010000002">
    <property type="protein sequence ID" value="MFC1408795.1"/>
    <property type="molecule type" value="Genomic_DNA"/>
</dbReference>
<dbReference type="SUPFAM" id="SSF52540">
    <property type="entry name" value="P-loop containing nucleoside triphosphate hydrolases"/>
    <property type="match status" value="1"/>
</dbReference>
<reference evidence="1 2" key="1">
    <citation type="submission" date="2024-09" db="EMBL/GenBank/DDBJ databases">
        <authorList>
            <person name="Lee S.D."/>
        </authorList>
    </citation>
    <scope>NUCLEOTIDE SEQUENCE [LARGE SCALE GENOMIC DNA]</scope>
    <source>
        <strain evidence="1 2">N1-1</strain>
    </source>
</reference>
<evidence type="ECO:0000313" key="1">
    <source>
        <dbReference type="EMBL" id="MFC1408795.1"/>
    </source>
</evidence>
<gene>
    <name evidence="1" type="ORF">ACEZDG_05825</name>
</gene>
<proteinExistence type="predicted"/>
<protein>
    <submittedName>
        <fullName evidence="1">Uncharacterized protein</fullName>
    </submittedName>
</protein>
<dbReference type="PANTHER" id="PTHR46844:SF1">
    <property type="entry name" value="SLR5058 PROTEIN"/>
    <property type="match status" value="1"/>
</dbReference>
<organism evidence="1 2">
    <name type="scientific">Streptacidiphilus alkalitolerans</name>
    <dbReference type="NCBI Taxonomy" id="3342712"/>
    <lineage>
        <taxon>Bacteria</taxon>
        <taxon>Bacillati</taxon>
        <taxon>Actinomycetota</taxon>
        <taxon>Actinomycetes</taxon>
        <taxon>Kitasatosporales</taxon>
        <taxon>Streptomycetaceae</taxon>
        <taxon>Streptacidiphilus</taxon>
    </lineage>
</organism>